<sequence>MAAERVFWAPGFGHPRGVIVGQIFKNREELSIKNVHKPRFAGIAHCRRGATSVVLSGGYEDDEDNGDEILYTGTGGQEDAFNKPGHQTKDQTFEHRMNKALQNSWKAGLPVRVIRGHKHDSKFAPSTGYRYDGLYRVTECFEDKGKEGYKICRYRLVCWEDRLWEEDSETSSETSSIFIGSDWSMDSDLEERLGVDTSCEPTLVDFEDHSSSSTD</sequence>
<proteinExistence type="predicted"/>
<feature type="domain" description="YDG" evidence="3">
    <location>
        <begin position="13"/>
        <end position="158"/>
    </location>
</feature>
<protein>
    <recommendedName>
        <fullName evidence="3">YDG domain-containing protein</fullName>
    </recommendedName>
</protein>
<dbReference type="InterPro" id="IPR036987">
    <property type="entry name" value="SRA-YDG_sf"/>
</dbReference>
<dbReference type="Gene3D" id="2.30.280.10">
    <property type="entry name" value="SRA-YDG"/>
    <property type="match status" value="1"/>
</dbReference>
<organism evidence="4 5">
    <name type="scientific">Paramarasmius palmivorus</name>
    <dbReference type="NCBI Taxonomy" id="297713"/>
    <lineage>
        <taxon>Eukaryota</taxon>
        <taxon>Fungi</taxon>
        <taxon>Dikarya</taxon>
        <taxon>Basidiomycota</taxon>
        <taxon>Agaricomycotina</taxon>
        <taxon>Agaricomycetes</taxon>
        <taxon>Agaricomycetidae</taxon>
        <taxon>Agaricales</taxon>
        <taxon>Marasmiineae</taxon>
        <taxon>Marasmiaceae</taxon>
        <taxon>Paramarasmius</taxon>
    </lineage>
</organism>
<gene>
    <name evidence="4" type="ORF">VNI00_006355</name>
</gene>
<dbReference type="InterPro" id="IPR015947">
    <property type="entry name" value="PUA-like_sf"/>
</dbReference>
<evidence type="ECO:0000256" key="2">
    <source>
        <dbReference type="PROSITE-ProRule" id="PRU00358"/>
    </source>
</evidence>
<reference evidence="4 5" key="1">
    <citation type="submission" date="2024-01" db="EMBL/GenBank/DDBJ databases">
        <title>A draft genome for a cacao thread blight-causing isolate of Paramarasmius palmivorus.</title>
        <authorList>
            <person name="Baruah I.K."/>
            <person name="Bukari Y."/>
            <person name="Amoako-Attah I."/>
            <person name="Meinhardt L.W."/>
            <person name="Bailey B.A."/>
            <person name="Cohen S.P."/>
        </authorList>
    </citation>
    <scope>NUCLEOTIDE SEQUENCE [LARGE SCALE GENOMIC DNA]</scope>
    <source>
        <strain evidence="4 5">GH-12</strain>
    </source>
</reference>
<dbReference type="SMART" id="SM00466">
    <property type="entry name" value="SRA"/>
    <property type="match status" value="1"/>
</dbReference>
<dbReference type="PANTHER" id="PTHR14140">
    <property type="entry name" value="E3 UBIQUITIN-PROTEIN LIGASE UHRF-RELATED"/>
    <property type="match status" value="1"/>
</dbReference>
<keyword evidence="5" id="KW-1185">Reference proteome</keyword>
<dbReference type="GO" id="GO:0044027">
    <property type="term" value="P:negative regulation of gene expression via chromosomal CpG island methylation"/>
    <property type="evidence" value="ECO:0007669"/>
    <property type="project" value="TreeGrafter"/>
</dbReference>
<comment type="subcellular location">
    <subcellularLocation>
        <location evidence="2">Nucleus</location>
    </subcellularLocation>
</comment>
<dbReference type="AlphaFoldDB" id="A0AAW0D7B9"/>
<dbReference type="GO" id="GO:0061630">
    <property type="term" value="F:ubiquitin protein ligase activity"/>
    <property type="evidence" value="ECO:0007669"/>
    <property type="project" value="TreeGrafter"/>
</dbReference>
<evidence type="ECO:0000313" key="5">
    <source>
        <dbReference type="Proteomes" id="UP001383192"/>
    </source>
</evidence>
<accession>A0AAW0D7B9</accession>
<dbReference type="SUPFAM" id="SSF88697">
    <property type="entry name" value="PUA domain-like"/>
    <property type="match status" value="1"/>
</dbReference>
<evidence type="ECO:0000256" key="1">
    <source>
        <dbReference type="ARBA" id="ARBA00023242"/>
    </source>
</evidence>
<dbReference type="EMBL" id="JAYKXP010000019">
    <property type="protein sequence ID" value="KAK7047587.1"/>
    <property type="molecule type" value="Genomic_DNA"/>
</dbReference>
<keyword evidence="1 2" id="KW-0539">Nucleus</keyword>
<dbReference type="GO" id="GO:0005634">
    <property type="term" value="C:nucleus"/>
    <property type="evidence" value="ECO:0007669"/>
    <property type="project" value="UniProtKB-SubCell"/>
</dbReference>
<evidence type="ECO:0000259" key="3">
    <source>
        <dbReference type="PROSITE" id="PS51015"/>
    </source>
</evidence>
<name>A0AAW0D7B9_9AGAR</name>
<evidence type="ECO:0000313" key="4">
    <source>
        <dbReference type="EMBL" id="KAK7047587.1"/>
    </source>
</evidence>
<dbReference type="PANTHER" id="PTHR14140:SF27">
    <property type="entry name" value="OS04G0289800 PROTEIN"/>
    <property type="match status" value="1"/>
</dbReference>
<comment type="caution">
    <text evidence="4">The sequence shown here is derived from an EMBL/GenBank/DDBJ whole genome shotgun (WGS) entry which is preliminary data.</text>
</comment>
<dbReference type="InterPro" id="IPR003105">
    <property type="entry name" value="SRA_YDG"/>
</dbReference>
<dbReference type="PROSITE" id="PS51015">
    <property type="entry name" value="YDG"/>
    <property type="match status" value="1"/>
</dbReference>
<dbReference type="Proteomes" id="UP001383192">
    <property type="component" value="Unassembled WGS sequence"/>
</dbReference>
<dbReference type="InterPro" id="IPR045134">
    <property type="entry name" value="UHRF1/2-like"/>
</dbReference>
<dbReference type="GO" id="GO:0016567">
    <property type="term" value="P:protein ubiquitination"/>
    <property type="evidence" value="ECO:0007669"/>
    <property type="project" value="TreeGrafter"/>
</dbReference>
<dbReference type="Pfam" id="PF02182">
    <property type="entry name" value="SAD_SRA"/>
    <property type="match status" value="1"/>
</dbReference>